<reference evidence="3" key="1">
    <citation type="submission" date="2025-08" db="UniProtKB">
        <authorList>
            <consortium name="RefSeq"/>
        </authorList>
    </citation>
    <scope>IDENTIFICATION</scope>
    <source>
        <tissue evidence="3">Blood</tissue>
    </source>
</reference>
<dbReference type="InterPro" id="IPR055308">
    <property type="entry name" value="TEX47-like"/>
</dbReference>
<dbReference type="PANTHER" id="PTHR34035:SF1">
    <property type="entry name" value="TESTIS-EXPRESSED PROTEIN 47"/>
    <property type="match status" value="1"/>
</dbReference>
<feature type="domain" description="BLUF" evidence="1">
    <location>
        <begin position="55"/>
        <end position="158"/>
    </location>
</feature>
<dbReference type="RefSeq" id="XP_026927643.1">
    <property type="nucleotide sequence ID" value="XM_027071842.2"/>
</dbReference>
<dbReference type="SMART" id="SM01034">
    <property type="entry name" value="BLUF"/>
    <property type="match status" value="1"/>
</dbReference>
<name>A0A6J2ACI1_ACIJB</name>
<dbReference type="KEGG" id="aju:106987590"/>
<dbReference type="GO" id="GO:0071949">
    <property type="term" value="F:FAD binding"/>
    <property type="evidence" value="ECO:0007669"/>
    <property type="project" value="InterPro"/>
</dbReference>
<accession>A0A6J2ACI1</accession>
<dbReference type="GO" id="GO:0009882">
    <property type="term" value="F:blue light photoreceptor activity"/>
    <property type="evidence" value="ECO:0007669"/>
    <property type="project" value="InterPro"/>
</dbReference>
<organism evidence="2 3">
    <name type="scientific">Acinonyx jubatus</name>
    <name type="common">Cheetah</name>
    <dbReference type="NCBI Taxonomy" id="32536"/>
    <lineage>
        <taxon>Eukaryota</taxon>
        <taxon>Metazoa</taxon>
        <taxon>Chordata</taxon>
        <taxon>Craniata</taxon>
        <taxon>Vertebrata</taxon>
        <taxon>Euteleostomi</taxon>
        <taxon>Mammalia</taxon>
        <taxon>Eutheria</taxon>
        <taxon>Laurasiatheria</taxon>
        <taxon>Carnivora</taxon>
        <taxon>Feliformia</taxon>
        <taxon>Felidae</taxon>
        <taxon>Felinae</taxon>
        <taxon>Acinonyx</taxon>
    </lineage>
</organism>
<keyword evidence="2" id="KW-1185">Reference proteome</keyword>
<protein>
    <submittedName>
        <fullName evidence="3">Testis-expressed protein 47</fullName>
    </submittedName>
</protein>
<dbReference type="GeneID" id="106987590"/>
<evidence type="ECO:0000313" key="2">
    <source>
        <dbReference type="Proteomes" id="UP001652583"/>
    </source>
</evidence>
<evidence type="ECO:0000259" key="1">
    <source>
        <dbReference type="SMART" id="SM01034"/>
    </source>
</evidence>
<dbReference type="Pfam" id="PF24787">
    <property type="entry name" value="TEX47"/>
    <property type="match status" value="1"/>
</dbReference>
<evidence type="ECO:0000313" key="3">
    <source>
        <dbReference type="RefSeq" id="XP_026927643.1"/>
    </source>
</evidence>
<dbReference type="CTD" id="219557"/>
<gene>
    <name evidence="3" type="primary">TEX47</name>
</gene>
<dbReference type="PANTHER" id="PTHR34035">
    <property type="entry name" value="TESTIS-EXPRESSED PROTEIN 47"/>
    <property type="match status" value="1"/>
</dbReference>
<dbReference type="Proteomes" id="UP001652583">
    <property type="component" value="Chromosome A2"/>
</dbReference>
<dbReference type="AlphaFoldDB" id="A0A6J2ACI1"/>
<dbReference type="InterPro" id="IPR007024">
    <property type="entry name" value="BLUF_domain"/>
</dbReference>
<sequence length="261" mass="30520">MTWREEKEIWEKSHAQKTSKRTFPMESVLMPQVPRGNYLHLQEEKQRLQLKKFLLHRMFLVAKITANTEKKIIADYYEQVLQSTLKLHKGEAVTGFLLIYPTSILHILESSSDTLYQILLDHLDQRKNDTEFFIQGMKIIVVSHNIPTRLFMQWHVSEIKAPVMYLDDVTQTQSLEEVITEFLTQTHKLSIHLLKTVKVSAKGPGDNLHQLAPELLIPEQIIKYLCKSQEFMDPEAFLNMYNKPIHITLDSEVVWPAPSHF</sequence>
<proteinExistence type="predicted"/>